<proteinExistence type="predicted"/>
<name>A0AAV4LAH7_9BACL</name>
<comment type="caution">
    <text evidence="1">The sequence shown here is derived from an EMBL/GenBank/DDBJ whole genome shotgun (WGS) entry which is preliminary data.</text>
</comment>
<reference evidence="1" key="1">
    <citation type="journal article" date="2023" name="Int. J. Syst. Evol. Microbiol.">
        <title>Collibacillus ludicampi gen. nov., sp. nov., a new soil bacterium of the family Alicyclobacillaceae.</title>
        <authorList>
            <person name="Jojima T."/>
            <person name="Ioku Y."/>
            <person name="Fukuta Y."/>
            <person name="Shirasaka N."/>
            <person name="Matsumura Y."/>
            <person name="Mori M."/>
        </authorList>
    </citation>
    <scope>NUCLEOTIDE SEQUENCE</scope>
    <source>
        <strain evidence="1">TP075</strain>
    </source>
</reference>
<dbReference type="AlphaFoldDB" id="A0AAV4LAH7"/>
<dbReference type="Proteomes" id="UP001057291">
    <property type="component" value="Unassembled WGS sequence"/>
</dbReference>
<accession>A0AAV4LAH7</accession>
<dbReference type="EMBL" id="BOQE01000001">
    <property type="protein sequence ID" value="GIM44502.1"/>
    <property type="molecule type" value="Genomic_DNA"/>
</dbReference>
<sequence length="316" mass="37442">MSLTSMLNNNQTVIKLFSVIPNIKHLFKSLDGKEAFPKYIRPLVKPVPGYDWTVVGTAYDFWFRAYIQRLNGLFIEHELSSIIESGLLGLEGQIVPLVMTGKYEEKRIEEIELLKQEVNEIWKTRSDYINGENIPERELVRGSIILAYCEHYYRSGKIRDENYLHVKEEDVEDLLNIITYTEKIPHYFTTKKSIILNPIFKKYSREIGGADADFIIGNTIFDIKTSKYYDYKENEIWQLIGYYLLSEYDDDFPVEIKQIALFYARFNKIVYAKIEDIKQIFNLDLFSQYFRDLIAYKDEKDILKLDEQELSDRFRV</sequence>
<evidence type="ECO:0008006" key="3">
    <source>
        <dbReference type="Google" id="ProtNLM"/>
    </source>
</evidence>
<evidence type="ECO:0000313" key="2">
    <source>
        <dbReference type="Proteomes" id="UP001057291"/>
    </source>
</evidence>
<evidence type="ECO:0000313" key="1">
    <source>
        <dbReference type="EMBL" id="GIM44502.1"/>
    </source>
</evidence>
<protein>
    <recommendedName>
        <fullName evidence="3">PD-(D/E)XK endonuclease-like domain-containing protein</fullName>
    </recommendedName>
</protein>
<organism evidence="1 2">
    <name type="scientific">Collibacillus ludicampi</name>
    <dbReference type="NCBI Taxonomy" id="2771369"/>
    <lineage>
        <taxon>Bacteria</taxon>
        <taxon>Bacillati</taxon>
        <taxon>Bacillota</taxon>
        <taxon>Bacilli</taxon>
        <taxon>Bacillales</taxon>
        <taxon>Alicyclobacillaceae</taxon>
        <taxon>Collibacillus</taxon>
    </lineage>
</organism>
<keyword evidence="2" id="KW-1185">Reference proteome</keyword>
<dbReference type="RefSeq" id="WP_282197776.1">
    <property type="nucleotide sequence ID" value="NZ_BOQE01000001.1"/>
</dbReference>
<gene>
    <name evidence="1" type="ORF">DNHGIG_00510</name>
</gene>